<dbReference type="EMBL" id="LGUB01000283">
    <property type="protein sequence ID" value="KRH93597.1"/>
    <property type="molecule type" value="Genomic_DNA"/>
</dbReference>
<evidence type="ECO:0000313" key="2">
    <source>
        <dbReference type="Proteomes" id="UP000051530"/>
    </source>
</evidence>
<proteinExistence type="predicted"/>
<evidence type="ECO:0000313" key="1">
    <source>
        <dbReference type="EMBL" id="KRH93597.1"/>
    </source>
</evidence>
<sequence length="167" mass="20398">MKNSDSLTWLYNLFNTSNFDPQQNIDYLQSYPQTGIHFYLSRIIDFDEKYTLHLVHIMFYHCEDEISYPIMDILVKKSLYNKSFGLKLFFTLKSYRKYLNKEQIGFYRLIIQRIMECDKFRRDRSRKNIVIDQKPFLDQKLSTREISTIKYKKLENQFADLKLLKEK</sequence>
<reference evidence="1 2" key="1">
    <citation type="submission" date="2015-07" db="EMBL/GenBank/DDBJ databases">
        <title>The genome of Pseudoloma neurophilia, a relevant intracellular parasite of the zebrafish.</title>
        <authorList>
            <person name="Ndikumana S."/>
            <person name="Pelin A."/>
            <person name="Sanders J."/>
            <person name="Corradi N."/>
        </authorList>
    </citation>
    <scope>NUCLEOTIDE SEQUENCE [LARGE SCALE GENOMIC DNA]</scope>
    <source>
        <strain evidence="1 2">MK1</strain>
    </source>
</reference>
<dbReference type="GO" id="GO:0016301">
    <property type="term" value="F:kinase activity"/>
    <property type="evidence" value="ECO:0007669"/>
    <property type="project" value="UniProtKB-KW"/>
</dbReference>
<accession>A0A0R0LW56</accession>
<dbReference type="VEuPathDB" id="MicrosporidiaDB:M153_735000501"/>
<protein>
    <submittedName>
        <fullName evidence="1">Phosphatidylinositol 4-kinase, involved in intracellular trafficking and secretion</fullName>
    </submittedName>
</protein>
<comment type="caution">
    <text evidence="1">The sequence shown here is derived from an EMBL/GenBank/DDBJ whole genome shotgun (WGS) entry which is preliminary data.</text>
</comment>
<gene>
    <name evidence="1" type="ORF">M153_735000501</name>
</gene>
<dbReference type="AlphaFoldDB" id="A0A0R0LW56"/>
<dbReference type="Proteomes" id="UP000051530">
    <property type="component" value="Unassembled WGS sequence"/>
</dbReference>
<name>A0A0R0LW56_9MICR</name>
<keyword evidence="2" id="KW-1185">Reference proteome</keyword>
<keyword evidence="1" id="KW-0808">Transferase</keyword>
<dbReference type="OrthoDB" id="10264149at2759"/>
<feature type="non-terminal residue" evidence="1">
    <location>
        <position position="167"/>
    </location>
</feature>
<keyword evidence="1" id="KW-0418">Kinase</keyword>
<organism evidence="1 2">
    <name type="scientific">Pseudoloma neurophilia</name>
    <dbReference type="NCBI Taxonomy" id="146866"/>
    <lineage>
        <taxon>Eukaryota</taxon>
        <taxon>Fungi</taxon>
        <taxon>Fungi incertae sedis</taxon>
        <taxon>Microsporidia</taxon>
        <taxon>Pseudoloma</taxon>
    </lineage>
</organism>